<sequence length="187" mass="22886">MLKFKKHDSIFKIDKEETSRKEERSRSNRSRSPRRRSPERRRSRSPRRHDDRRRERSPENRRRNRSRERDRSPRRGEEARSRRRSRSIEDTRKPREERSSEKPKKVSKKKPSYNLIEVEVNDRLGKKVRVKCAPNDLVGDFKKLVAAQIGTEPDKIILKKWYKEYKDHITLEDYEIHNGMNLELYYR</sequence>
<feature type="compositionally biased region" description="Basic residues" evidence="3">
    <location>
        <begin position="27"/>
        <end position="47"/>
    </location>
</feature>
<keyword evidence="6" id="KW-1185">Reference proteome</keyword>
<feature type="domain" description="Ubiquitin-like" evidence="4">
    <location>
        <begin position="116"/>
        <end position="187"/>
    </location>
</feature>
<dbReference type="Gene3D" id="3.10.20.90">
    <property type="entry name" value="Phosphatidylinositol 3-kinase Catalytic Subunit, Chain A, domain 1"/>
    <property type="match status" value="1"/>
</dbReference>
<keyword evidence="2" id="KW-0833">Ubl conjugation pathway</keyword>
<accession>I1BGS3</accession>
<dbReference type="Proteomes" id="UP000009138">
    <property type="component" value="Unassembled WGS sequence"/>
</dbReference>
<feature type="region of interest" description="Disordered" evidence="3">
    <location>
        <begin position="1"/>
        <end position="110"/>
    </location>
</feature>
<reference evidence="5 6" key="1">
    <citation type="journal article" date="2009" name="PLoS Genet.">
        <title>Genomic analysis of the basal lineage fungus Rhizopus oryzae reveals a whole-genome duplication.</title>
        <authorList>
            <person name="Ma L.-J."/>
            <person name="Ibrahim A.S."/>
            <person name="Skory C."/>
            <person name="Grabherr M.G."/>
            <person name="Burger G."/>
            <person name="Butler M."/>
            <person name="Elias M."/>
            <person name="Idnurm A."/>
            <person name="Lang B.F."/>
            <person name="Sone T."/>
            <person name="Abe A."/>
            <person name="Calvo S.E."/>
            <person name="Corrochano L.M."/>
            <person name="Engels R."/>
            <person name="Fu J."/>
            <person name="Hansberg W."/>
            <person name="Kim J.-M."/>
            <person name="Kodira C.D."/>
            <person name="Koehrsen M.J."/>
            <person name="Liu B."/>
            <person name="Miranda-Saavedra D."/>
            <person name="O'Leary S."/>
            <person name="Ortiz-Castellanos L."/>
            <person name="Poulter R."/>
            <person name="Rodriguez-Romero J."/>
            <person name="Ruiz-Herrera J."/>
            <person name="Shen Y.-Q."/>
            <person name="Zeng Q."/>
            <person name="Galagan J."/>
            <person name="Birren B.W."/>
            <person name="Cuomo C.A."/>
            <person name="Wickes B.L."/>
        </authorList>
    </citation>
    <scope>NUCLEOTIDE SEQUENCE [LARGE SCALE GENOMIC DNA]</scope>
    <source>
        <strain evidence="6">RA 99-880 / ATCC MYA-4621 / FGSC 9543 / NRRL 43880</strain>
    </source>
</reference>
<dbReference type="RefSeq" id="XP_067510799.1">
    <property type="nucleotide sequence ID" value="XM_067654698.1"/>
</dbReference>
<dbReference type="InParanoid" id="I1BGS3"/>
<proteinExistence type="predicted"/>
<dbReference type="InterPro" id="IPR039732">
    <property type="entry name" value="Hub1/Ubl5"/>
</dbReference>
<dbReference type="InterPro" id="IPR000626">
    <property type="entry name" value="Ubiquitin-like_dom"/>
</dbReference>
<evidence type="ECO:0000313" key="5">
    <source>
        <dbReference type="EMBL" id="EIE75403.1"/>
    </source>
</evidence>
<dbReference type="VEuPathDB" id="FungiDB:RO3G_00107"/>
<evidence type="ECO:0000313" key="6">
    <source>
        <dbReference type="Proteomes" id="UP000009138"/>
    </source>
</evidence>
<dbReference type="FunFam" id="3.10.20.90:FF:000052">
    <property type="entry name" value="Ubiquitin-like protein 5"/>
    <property type="match status" value="1"/>
</dbReference>
<dbReference type="GeneID" id="93607079"/>
<name>I1BGS3_RHIO9</name>
<dbReference type="eggNOG" id="KOG3493">
    <property type="taxonomic scope" value="Eukaryota"/>
</dbReference>
<dbReference type="OrthoDB" id="3881at2759"/>
<evidence type="ECO:0000256" key="2">
    <source>
        <dbReference type="ARBA" id="ARBA00022786"/>
    </source>
</evidence>
<gene>
    <name evidence="5" type="ORF">RO3G_00107</name>
</gene>
<dbReference type="STRING" id="246409.I1BGS3"/>
<dbReference type="OMA" id="QSSEPMI"/>
<dbReference type="AlphaFoldDB" id="I1BGS3"/>
<dbReference type="InterPro" id="IPR029071">
    <property type="entry name" value="Ubiquitin-like_domsf"/>
</dbReference>
<dbReference type="SUPFAM" id="SSF54236">
    <property type="entry name" value="Ubiquitin-like"/>
    <property type="match status" value="1"/>
</dbReference>
<dbReference type="PANTHER" id="PTHR13042">
    <property type="entry name" value="UBIQUITIN-LIKE PROTEIN 5"/>
    <property type="match status" value="1"/>
</dbReference>
<feature type="compositionally biased region" description="Basic and acidic residues" evidence="3">
    <location>
        <begin position="7"/>
        <end position="26"/>
    </location>
</feature>
<evidence type="ECO:0000256" key="1">
    <source>
        <dbReference type="ARBA" id="ARBA00014108"/>
    </source>
</evidence>
<evidence type="ECO:0000259" key="4">
    <source>
        <dbReference type="PROSITE" id="PS50053"/>
    </source>
</evidence>
<dbReference type="PROSITE" id="PS50053">
    <property type="entry name" value="UBIQUITIN_2"/>
    <property type="match status" value="1"/>
</dbReference>
<dbReference type="EMBL" id="CH476732">
    <property type="protein sequence ID" value="EIE75403.1"/>
    <property type="molecule type" value="Genomic_DNA"/>
</dbReference>
<protein>
    <recommendedName>
        <fullName evidence="1">Ubiquitin-like modifier HUB1</fullName>
    </recommendedName>
</protein>
<organism evidence="5 6">
    <name type="scientific">Rhizopus delemar (strain RA 99-880 / ATCC MYA-4621 / FGSC 9543 / NRRL 43880)</name>
    <name type="common">Mucormycosis agent</name>
    <name type="synonym">Rhizopus arrhizus var. delemar</name>
    <dbReference type="NCBI Taxonomy" id="246409"/>
    <lineage>
        <taxon>Eukaryota</taxon>
        <taxon>Fungi</taxon>
        <taxon>Fungi incertae sedis</taxon>
        <taxon>Mucoromycota</taxon>
        <taxon>Mucoromycotina</taxon>
        <taxon>Mucoromycetes</taxon>
        <taxon>Mucorales</taxon>
        <taxon>Mucorineae</taxon>
        <taxon>Rhizopodaceae</taxon>
        <taxon>Rhizopus</taxon>
    </lineage>
</organism>
<evidence type="ECO:0000256" key="3">
    <source>
        <dbReference type="SAM" id="MobiDB-lite"/>
    </source>
</evidence>
<dbReference type="CDD" id="cd01791">
    <property type="entry name" value="Ubl_UBL5"/>
    <property type="match status" value="1"/>
</dbReference>
<feature type="compositionally biased region" description="Basic and acidic residues" evidence="3">
    <location>
        <begin position="48"/>
        <end position="104"/>
    </location>
</feature>